<evidence type="ECO:0000313" key="10">
    <source>
        <dbReference type="Proteomes" id="UP000054408"/>
    </source>
</evidence>
<dbReference type="eggNOG" id="ENOG502QRKM">
    <property type="taxonomic scope" value="Eukaryota"/>
</dbReference>
<dbReference type="OMA" id="TMDYSIF"/>
<reference evidence="9 10" key="1">
    <citation type="submission" date="2010-05" db="EMBL/GenBank/DDBJ databases">
        <title>The Genome Sequence of Thecamonas trahens ATCC 50062.</title>
        <authorList>
            <consortium name="The Broad Institute Genome Sequencing Platform"/>
            <person name="Russ C."/>
            <person name="Cuomo C."/>
            <person name="Shea T."/>
            <person name="Young S.K."/>
            <person name="Zeng Q."/>
            <person name="Koehrsen M."/>
            <person name="Haas B."/>
            <person name="Borodovsky M."/>
            <person name="Guigo R."/>
            <person name="Alvarado L."/>
            <person name="Berlin A."/>
            <person name="Bochicchio J."/>
            <person name="Borenstein D."/>
            <person name="Chapman S."/>
            <person name="Chen Z."/>
            <person name="Freedman E."/>
            <person name="Gellesch M."/>
            <person name="Goldberg J."/>
            <person name="Griggs A."/>
            <person name="Gujja S."/>
            <person name="Heilman E."/>
            <person name="Heiman D."/>
            <person name="Hepburn T."/>
            <person name="Howarth C."/>
            <person name="Jen D."/>
            <person name="Larson L."/>
            <person name="Mehta T."/>
            <person name="Park D."/>
            <person name="Pearson M."/>
            <person name="Roberts A."/>
            <person name="Saif S."/>
            <person name="Shenoy N."/>
            <person name="Sisk P."/>
            <person name="Stolte C."/>
            <person name="Sykes S."/>
            <person name="Thomson T."/>
            <person name="Walk T."/>
            <person name="White J."/>
            <person name="Yandava C."/>
            <person name="Burger G."/>
            <person name="Gray M.W."/>
            <person name="Holland P.W.H."/>
            <person name="King N."/>
            <person name="Lang F.B.F."/>
            <person name="Roger A.J."/>
            <person name="Ruiz-Trillo I."/>
            <person name="Lander E."/>
            <person name="Nusbaum C."/>
        </authorList>
    </citation>
    <scope>NUCLEOTIDE SEQUENCE [LARGE SCALE GENOMIC DNA]</scope>
    <source>
        <strain evidence="9 10">ATCC 50062</strain>
    </source>
</reference>
<feature type="transmembrane region" description="Helical" evidence="7">
    <location>
        <begin position="343"/>
        <end position="367"/>
    </location>
</feature>
<dbReference type="GeneID" id="25559943"/>
<dbReference type="EMBL" id="GL349433">
    <property type="protein sequence ID" value="KNC46005.1"/>
    <property type="molecule type" value="Genomic_DNA"/>
</dbReference>
<dbReference type="InterPro" id="IPR050545">
    <property type="entry name" value="Mycobact_MmpL"/>
</dbReference>
<keyword evidence="4 7" id="KW-0812">Transmembrane</keyword>
<evidence type="ECO:0000256" key="3">
    <source>
        <dbReference type="ARBA" id="ARBA00022475"/>
    </source>
</evidence>
<keyword evidence="3" id="KW-1003">Cell membrane</keyword>
<feature type="transmembrane region" description="Helical" evidence="7">
    <location>
        <begin position="476"/>
        <end position="499"/>
    </location>
</feature>
<evidence type="ECO:0000256" key="5">
    <source>
        <dbReference type="ARBA" id="ARBA00022989"/>
    </source>
</evidence>
<accession>A0A0L0D1I9</accession>
<feature type="transmembrane region" description="Helical" evidence="7">
    <location>
        <begin position="235"/>
        <end position="257"/>
    </location>
</feature>
<feature type="transmembrane region" description="Helical" evidence="7">
    <location>
        <begin position="315"/>
        <end position="337"/>
    </location>
</feature>
<gene>
    <name evidence="9" type="ORF">AMSG_00123</name>
</gene>
<keyword evidence="5 7" id="KW-1133">Transmembrane helix</keyword>
<feature type="transmembrane region" description="Helical" evidence="7">
    <location>
        <begin position="833"/>
        <end position="853"/>
    </location>
</feature>
<feature type="transmembrane region" description="Helical" evidence="7">
    <location>
        <begin position="210"/>
        <end position="229"/>
    </location>
</feature>
<comment type="subcellular location">
    <subcellularLocation>
        <location evidence="1">Cell membrane</location>
        <topology evidence="1">Multi-pass membrane protein</topology>
    </subcellularLocation>
</comment>
<organism evidence="9 10">
    <name type="scientific">Thecamonas trahens ATCC 50062</name>
    <dbReference type="NCBI Taxonomy" id="461836"/>
    <lineage>
        <taxon>Eukaryota</taxon>
        <taxon>Apusozoa</taxon>
        <taxon>Apusomonadida</taxon>
        <taxon>Apusomonadidae</taxon>
        <taxon>Thecamonas</taxon>
    </lineage>
</organism>
<feature type="domain" description="Membrane transport protein MMPL" evidence="8">
    <location>
        <begin position="48"/>
        <end position="386"/>
    </location>
</feature>
<dbReference type="InterPro" id="IPR004869">
    <property type="entry name" value="MMPL_dom"/>
</dbReference>
<keyword evidence="6 7" id="KW-0472">Membrane</keyword>
<dbReference type="SUPFAM" id="SSF82866">
    <property type="entry name" value="Multidrug efflux transporter AcrB transmembrane domain"/>
    <property type="match status" value="2"/>
</dbReference>
<feature type="transmembrane region" description="Helical" evidence="7">
    <location>
        <begin position="804"/>
        <end position="827"/>
    </location>
</feature>
<dbReference type="GO" id="GO:0005886">
    <property type="term" value="C:plasma membrane"/>
    <property type="evidence" value="ECO:0007669"/>
    <property type="project" value="UniProtKB-SubCell"/>
</dbReference>
<proteinExistence type="inferred from homology"/>
<evidence type="ECO:0000256" key="2">
    <source>
        <dbReference type="ARBA" id="ARBA00010157"/>
    </source>
</evidence>
<evidence type="ECO:0000259" key="8">
    <source>
        <dbReference type="Pfam" id="PF03176"/>
    </source>
</evidence>
<keyword evidence="10" id="KW-1185">Reference proteome</keyword>
<evidence type="ECO:0000256" key="6">
    <source>
        <dbReference type="ARBA" id="ARBA00023136"/>
    </source>
</evidence>
<evidence type="ECO:0000256" key="4">
    <source>
        <dbReference type="ARBA" id="ARBA00022692"/>
    </source>
</evidence>
<feature type="domain" description="Membrane transport protein MMPL" evidence="8">
    <location>
        <begin position="630"/>
        <end position="874"/>
    </location>
</feature>
<dbReference type="PANTHER" id="PTHR33406:SF6">
    <property type="entry name" value="MEMBRANE PROTEIN YDGH-RELATED"/>
    <property type="match status" value="1"/>
</dbReference>
<dbReference type="Proteomes" id="UP000054408">
    <property type="component" value="Unassembled WGS sequence"/>
</dbReference>
<dbReference type="Gene3D" id="1.20.1640.10">
    <property type="entry name" value="Multidrug efflux transporter AcrB transmembrane domain"/>
    <property type="match status" value="2"/>
</dbReference>
<evidence type="ECO:0000313" key="9">
    <source>
        <dbReference type="EMBL" id="KNC46005.1"/>
    </source>
</evidence>
<dbReference type="RefSeq" id="XP_013762985.1">
    <property type="nucleotide sequence ID" value="XM_013907531.1"/>
</dbReference>
<feature type="transmembrane region" description="Helical" evidence="7">
    <location>
        <begin position="15"/>
        <end position="34"/>
    </location>
</feature>
<feature type="transmembrane region" description="Helical" evidence="7">
    <location>
        <begin position="721"/>
        <end position="741"/>
    </location>
</feature>
<feature type="transmembrane region" description="Helical" evidence="7">
    <location>
        <begin position="761"/>
        <end position="783"/>
    </location>
</feature>
<comment type="similarity">
    <text evidence="2">Belongs to the resistance-nodulation-cell division (RND) (TC 2.A.6) family. MmpL subfamily.</text>
</comment>
<evidence type="ECO:0000256" key="7">
    <source>
        <dbReference type="SAM" id="Phobius"/>
    </source>
</evidence>
<protein>
    <submittedName>
        <fullName evidence="9">MMPL domain-containing protein</fullName>
    </submittedName>
</protein>
<dbReference type="OrthoDB" id="438641at2759"/>
<dbReference type="PANTHER" id="PTHR33406">
    <property type="entry name" value="MEMBRANE PROTEIN MJ1562-RELATED"/>
    <property type="match status" value="1"/>
</dbReference>
<name>A0A0L0D1I9_THETB</name>
<evidence type="ECO:0000256" key="1">
    <source>
        <dbReference type="ARBA" id="ARBA00004651"/>
    </source>
</evidence>
<dbReference type="AlphaFoldDB" id="A0A0L0D1I9"/>
<feature type="transmembrane region" description="Helical" evidence="7">
    <location>
        <begin position="694"/>
        <end position="714"/>
    </location>
</feature>
<sequence>MAGVGDAYVWFVTKARYGIILFWLAALGVGIVYGPQYLNYTSGHFKPPPGTQAYTSSQAYETLFPAAQNKGTLIVMVSSSDEAVRVDTSPWVKTFTVELAEAIEQYSASHSGDGKFVHSIAGFWLLVGGNYTGLAEQYVSPSGESTIISISYATNLDKRVVPDFIDFLETASGHAAVTASAAVGHGAFSYGVTGQDALWKAGEKATKQSLARMDTVALPLALFILASYLRSIRIMIIPLIALGTSMMTGFMIMYPVARYKWTVAQVAPNIQGSLALALSIDYSLFLLTRFKEEILVQGKDPVDAISVMCRTASRVVLVSGSTLTIAFLGLAFFPLAFLQSIGIGAAVTLFCTISVNLTLTPAILLTFPNFFGQFGVYDFILVWWARMRGQAPRSVAASPETRPLLMSDPEYSRSIQGTATTPVNGEPGLFAVNAAAIGSDPLVAGEKVSKSKLVIEDPIAFKEGASRMLWFSSSKYTARTLSAAIIIVVVVAVLVPFAVQVKDLHITADSTQVFPRDAPALKLFHAFQTLFPPGLISPYHVLAVPPAHFGSVLTPQYFNFTATLTQVLTKAVPLKDLTSLTMVNGVEVSLPEAAAYLSYKGPGGPGASDFAKRAYVYQANFGSLVNSAHSAATVKVLTPFDPLGEEAKPWLSSVRALLASSHELDSYRGTQYSALYVLGGNTVVIDTMDRIFKLFPYVALATAVVIFAIVAILYRSLVVPVRLLFTIALPIGATLGLAVMIFQKGNFDKLAESVLSQSKGIYWLVPVMSIPICMGLMLDYQIFILSRIAELRRAGFDHYSSVRLGVSSAGTVVSVAGVIMAVAFGSLLIAEELLLMCLGFILCFAVLLDTLLIRPVIVPAAVWLSGDINWWPSRMPEPHVVIPW</sequence>
<dbReference type="Pfam" id="PF03176">
    <property type="entry name" value="MMPL"/>
    <property type="match status" value="2"/>
</dbReference>